<gene>
    <name evidence="1" type="ORF">LCGC14_0209040</name>
</gene>
<reference evidence="1" key="1">
    <citation type="journal article" date="2015" name="Nature">
        <title>Complex archaea that bridge the gap between prokaryotes and eukaryotes.</title>
        <authorList>
            <person name="Spang A."/>
            <person name="Saw J.H."/>
            <person name="Jorgensen S.L."/>
            <person name="Zaremba-Niedzwiedzka K."/>
            <person name="Martijn J."/>
            <person name="Lind A.E."/>
            <person name="van Eijk R."/>
            <person name="Schleper C."/>
            <person name="Guy L."/>
            <person name="Ettema T.J."/>
        </authorList>
    </citation>
    <scope>NUCLEOTIDE SEQUENCE</scope>
</reference>
<dbReference type="EMBL" id="LAZR01000095">
    <property type="protein sequence ID" value="KKN92413.1"/>
    <property type="molecule type" value="Genomic_DNA"/>
</dbReference>
<name>A0A0F9XK18_9ZZZZ</name>
<sequence>MVTNEELGKAMRWVIRGLTEDKVDTNNVQAVVTWMIENPMPVKEVWLAETEEKDEQDRLAHIEALKAEIVKLEGGLVNV</sequence>
<proteinExistence type="predicted"/>
<organism evidence="1">
    <name type="scientific">marine sediment metagenome</name>
    <dbReference type="NCBI Taxonomy" id="412755"/>
    <lineage>
        <taxon>unclassified sequences</taxon>
        <taxon>metagenomes</taxon>
        <taxon>ecological metagenomes</taxon>
    </lineage>
</organism>
<dbReference type="AlphaFoldDB" id="A0A0F9XK18"/>
<evidence type="ECO:0000313" key="1">
    <source>
        <dbReference type="EMBL" id="KKN92413.1"/>
    </source>
</evidence>
<comment type="caution">
    <text evidence="1">The sequence shown here is derived from an EMBL/GenBank/DDBJ whole genome shotgun (WGS) entry which is preliminary data.</text>
</comment>
<protein>
    <submittedName>
        <fullName evidence="1">Uncharacterized protein</fullName>
    </submittedName>
</protein>
<accession>A0A0F9XK18</accession>